<evidence type="ECO:0000256" key="1">
    <source>
        <dbReference type="SAM" id="MobiDB-lite"/>
    </source>
</evidence>
<feature type="compositionally biased region" description="Basic and acidic residues" evidence="1">
    <location>
        <begin position="1"/>
        <end position="10"/>
    </location>
</feature>
<comment type="caution">
    <text evidence="2">The sequence shown here is derived from an EMBL/GenBank/DDBJ whole genome shotgun (WGS) entry which is preliminary data.</text>
</comment>
<dbReference type="EMBL" id="CAXAMM010004908">
    <property type="protein sequence ID" value="CAK9005331.1"/>
    <property type="molecule type" value="Genomic_DNA"/>
</dbReference>
<feature type="non-terminal residue" evidence="2">
    <location>
        <position position="133"/>
    </location>
</feature>
<feature type="non-terminal residue" evidence="2">
    <location>
        <position position="1"/>
    </location>
</feature>
<reference evidence="2 3" key="1">
    <citation type="submission" date="2024-02" db="EMBL/GenBank/DDBJ databases">
        <authorList>
            <person name="Chen Y."/>
            <person name="Shah S."/>
            <person name="Dougan E. K."/>
            <person name="Thang M."/>
            <person name="Chan C."/>
        </authorList>
    </citation>
    <scope>NUCLEOTIDE SEQUENCE [LARGE SCALE GENOMIC DNA]</scope>
</reference>
<proteinExistence type="predicted"/>
<accession>A0ABP0IRU7</accession>
<organism evidence="2 3">
    <name type="scientific">Durusdinium trenchii</name>
    <dbReference type="NCBI Taxonomy" id="1381693"/>
    <lineage>
        <taxon>Eukaryota</taxon>
        <taxon>Sar</taxon>
        <taxon>Alveolata</taxon>
        <taxon>Dinophyceae</taxon>
        <taxon>Suessiales</taxon>
        <taxon>Symbiodiniaceae</taxon>
        <taxon>Durusdinium</taxon>
    </lineage>
</organism>
<evidence type="ECO:0000313" key="2">
    <source>
        <dbReference type="EMBL" id="CAK9005331.1"/>
    </source>
</evidence>
<sequence length="133" mass="13743">APVVEAEKAPAEPAVAPLAGEASEETGTVLCDGAVRMRSLKRSPERGGRIGDGCSIGYRTQEGDPLEEAELGSERLPWALEVVAKRMQVGDVAEVVATGEHALADEETVADVEGLERALTAMVDGGGIGETTT</sequence>
<gene>
    <name evidence="2" type="ORF">SCF082_LOCUS8550</name>
</gene>
<evidence type="ECO:0000313" key="3">
    <source>
        <dbReference type="Proteomes" id="UP001642464"/>
    </source>
</evidence>
<feature type="region of interest" description="Disordered" evidence="1">
    <location>
        <begin position="1"/>
        <end position="23"/>
    </location>
</feature>
<protein>
    <submittedName>
        <fullName evidence="2">Glycosyltransferase</fullName>
    </submittedName>
</protein>
<keyword evidence="3" id="KW-1185">Reference proteome</keyword>
<dbReference type="Proteomes" id="UP001642464">
    <property type="component" value="Unassembled WGS sequence"/>
</dbReference>
<feature type="compositionally biased region" description="Low complexity" evidence="1">
    <location>
        <begin position="11"/>
        <end position="21"/>
    </location>
</feature>
<name>A0ABP0IRU7_9DINO</name>